<proteinExistence type="predicted"/>
<gene>
    <name evidence="2" type="ORF">AMON00008_LOCUS58336</name>
</gene>
<protein>
    <recommendedName>
        <fullName evidence="3">DUF4079 domain-containing protein</fullName>
    </recommendedName>
</protein>
<dbReference type="AlphaFoldDB" id="A0A7S4SWY5"/>
<dbReference type="InterPro" id="IPR025067">
    <property type="entry name" value="DUF4079"/>
</dbReference>
<feature type="transmembrane region" description="Helical" evidence="1">
    <location>
        <begin position="214"/>
        <end position="234"/>
    </location>
</feature>
<feature type="transmembrane region" description="Helical" evidence="1">
    <location>
        <begin position="96"/>
        <end position="117"/>
    </location>
</feature>
<dbReference type="Pfam" id="PF13301">
    <property type="entry name" value="DUF4079"/>
    <property type="match status" value="1"/>
</dbReference>
<feature type="transmembrane region" description="Helical" evidence="1">
    <location>
        <begin position="246"/>
        <end position="264"/>
    </location>
</feature>
<feature type="transmembrane region" description="Helical" evidence="1">
    <location>
        <begin position="21"/>
        <end position="38"/>
    </location>
</feature>
<name>A0A7S4SWY5_9DINO</name>
<evidence type="ECO:0008006" key="3">
    <source>
        <dbReference type="Google" id="ProtNLM"/>
    </source>
</evidence>
<keyword evidence="1" id="KW-0812">Transmembrane</keyword>
<dbReference type="PANTHER" id="PTHR34679">
    <property type="match status" value="1"/>
</dbReference>
<accession>A0A7S4SWY5</accession>
<feature type="transmembrane region" description="Helical" evidence="1">
    <location>
        <begin position="182"/>
        <end position="202"/>
    </location>
</feature>
<keyword evidence="1" id="KW-1133">Transmembrane helix</keyword>
<organism evidence="2">
    <name type="scientific">Alexandrium monilatum</name>
    <dbReference type="NCBI Taxonomy" id="311494"/>
    <lineage>
        <taxon>Eukaryota</taxon>
        <taxon>Sar</taxon>
        <taxon>Alveolata</taxon>
        <taxon>Dinophyceae</taxon>
        <taxon>Gonyaulacales</taxon>
        <taxon>Pyrocystaceae</taxon>
        <taxon>Alexandrium</taxon>
    </lineage>
</organism>
<reference evidence="2" key="1">
    <citation type="submission" date="2021-01" db="EMBL/GenBank/DDBJ databases">
        <authorList>
            <person name="Corre E."/>
            <person name="Pelletier E."/>
            <person name="Niang G."/>
            <person name="Scheremetjew M."/>
            <person name="Finn R."/>
            <person name="Kale V."/>
            <person name="Holt S."/>
            <person name="Cochrane G."/>
            <person name="Meng A."/>
            <person name="Brown T."/>
            <person name="Cohen L."/>
        </authorList>
    </citation>
    <scope>NUCLEOTIDE SEQUENCE</scope>
    <source>
        <strain evidence="2">CCMP3105</strain>
    </source>
</reference>
<evidence type="ECO:0000313" key="2">
    <source>
        <dbReference type="EMBL" id="CAE4658731.1"/>
    </source>
</evidence>
<dbReference type="EMBL" id="HBNR01081578">
    <property type="protein sequence ID" value="CAE4658731.1"/>
    <property type="molecule type" value="Transcribed_RNA"/>
</dbReference>
<keyword evidence="1" id="KW-0472">Membrane</keyword>
<evidence type="ECO:0000256" key="1">
    <source>
        <dbReference type="SAM" id="Phobius"/>
    </source>
</evidence>
<dbReference type="PANTHER" id="PTHR34679:SF2">
    <property type="entry name" value="OS02G0122500 PROTEIN"/>
    <property type="match status" value="1"/>
</dbReference>
<sequence>MVSLGGVAALRPRLAMRRTRCLRCSLGCVAAMALWQHWALAFVPAPERGTALRPTEPTSAGSAAALAAASAVLLGPMEALAKEGKWGPLEGKTSSLVHPLIMPLLFLATLYTGFLGWQWRRTRLVGVEVADLRKQLPKPSREEDPEAEPSSAVKAMKDQIAQLTAERSDLIKGQFKDRHYQLSAGLLGGGIFFTVYGVFNTWFRTEKLFPGPHLFAGAAICVGWALAAACVPFMEKGNEAARNAHIALNVIILGLFAWQLPTGFEILQKVWGAGIPWF</sequence>